<evidence type="ECO:0000313" key="2">
    <source>
        <dbReference type="EMBL" id="MQL84405.1"/>
    </source>
</evidence>
<name>A0A843ULQ4_COLES</name>
<keyword evidence="3" id="KW-1185">Reference proteome</keyword>
<feature type="compositionally biased region" description="Polar residues" evidence="1">
    <location>
        <begin position="63"/>
        <end position="81"/>
    </location>
</feature>
<feature type="compositionally biased region" description="Polar residues" evidence="1">
    <location>
        <begin position="15"/>
        <end position="53"/>
    </location>
</feature>
<dbReference type="EMBL" id="NMUH01000759">
    <property type="protein sequence ID" value="MQL84405.1"/>
    <property type="molecule type" value="Genomic_DNA"/>
</dbReference>
<evidence type="ECO:0000256" key="1">
    <source>
        <dbReference type="SAM" id="MobiDB-lite"/>
    </source>
</evidence>
<protein>
    <submittedName>
        <fullName evidence="2">Uncharacterized protein</fullName>
    </submittedName>
</protein>
<reference evidence="2" key="1">
    <citation type="submission" date="2017-07" db="EMBL/GenBank/DDBJ databases">
        <title>Taro Niue Genome Assembly and Annotation.</title>
        <authorList>
            <person name="Atibalentja N."/>
            <person name="Keating K."/>
            <person name="Fields C.J."/>
        </authorList>
    </citation>
    <scope>NUCLEOTIDE SEQUENCE</scope>
    <source>
        <strain evidence="2">Niue_2</strain>
        <tissue evidence="2">Leaf</tissue>
    </source>
</reference>
<evidence type="ECO:0000313" key="3">
    <source>
        <dbReference type="Proteomes" id="UP000652761"/>
    </source>
</evidence>
<dbReference type="Proteomes" id="UP000652761">
    <property type="component" value="Unassembled WGS sequence"/>
</dbReference>
<accession>A0A843ULQ4</accession>
<gene>
    <name evidence="2" type="ORF">Taro_016905</name>
</gene>
<comment type="caution">
    <text evidence="2">The sequence shown here is derived from an EMBL/GenBank/DDBJ whole genome shotgun (WGS) entry which is preliminary data.</text>
</comment>
<feature type="region of interest" description="Disordered" evidence="1">
    <location>
        <begin position="1"/>
        <end position="81"/>
    </location>
</feature>
<dbReference type="AlphaFoldDB" id="A0A843ULQ4"/>
<sequence length="81" mass="9205">MKSHQLTKGDPGKNLHQNEQPNDQTTENFRENTAVSRSNASRSWENLHQNHQGTVLGKPARTHQPNQQHTSDPVATQQQQK</sequence>
<organism evidence="2 3">
    <name type="scientific">Colocasia esculenta</name>
    <name type="common">Wild taro</name>
    <name type="synonym">Arum esculentum</name>
    <dbReference type="NCBI Taxonomy" id="4460"/>
    <lineage>
        <taxon>Eukaryota</taxon>
        <taxon>Viridiplantae</taxon>
        <taxon>Streptophyta</taxon>
        <taxon>Embryophyta</taxon>
        <taxon>Tracheophyta</taxon>
        <taxon>Spermatophyta</taxon>
        <taxon>Magnoliopsida</taxon>
        <taxon>Liliopsida</taxon>
        <taxon>Araceae</taxon>
        <taxon>Aroideae</taxon>
        <taxon>Colocasieae</taxon>
        <taxon>Colocasia</taxon>
    </lineage>
</organism>
<proteinExistence type="predicted"/>